<dbReference type="Proteomes" id="UP000295357">
    <property type="component" value="Unassembled WGS sequence"/>
</dbReference>
<keyword evidence="2" id="KW-0413">Isomerase</keyword>
<gene>
    <name evidence="2" type="ORF">DFR39_101571</name>
</gene>
<dbReference type="AlphaFoldDB" id="A0A4V3CK94"/>
<dbReference type="GO" id="GO:0016853">
    <property type="term" value="F:isomerase activity"/>
    <property type="evidence" value="ECO:0007669"/>
    <property type="project" value="UniProtKB-KW"/>
</dbReference>
<dbReference type="RefSeq" id="WP_133602009.1">
    <property type="nucleotide sequence ID" value="NZ_JAUFPJ010000001.1"/>
</dbReference>
<comment type="caution">
    <text evidence="2">The sequence shown here is derived from an EMBL/GenBank/DDBJ whole genome shotgun (WGS) entry which is preliminary data.</text>
</comment>
<dbReference type="InterPro" id="IPR010706">
    <property type="entry name" value="Fatty_acid_cis-trans_isomerase"/>
</dbReference>
<name>A0A4V3CK94_9BURK</name>
<evidence type="ECO:0000313" key="2">
    <source>
        <dbReference type="EMBL" id="TDP13097.1"/>
    </source>
</evidence>
<keyword evidence="3" id="KW-1185">Reference proteome</keyword>
<organism evidence="2 3">
    <name type="scientific">Roseateles asaccharophilus</name>
    <dbReference type="NCBI Taxonomy" id="582607"/>
    <lineage>
        <taxon>Bacteria</taxon>
        <taxon>Pseudomonadati</taxon>
        <taxon>Pseudomonadota</taxon>
        <taxon>Betaproteobacteria</taxon>
        <taxon>Burkholderiales</taxon>
        <taxon>Sphaerotilaceae</taxon>
        <taxon>Roseateles</taxon>
    </lineage>
</organism>
<sequence length="793" mass="88729">MRLPLMLLSLSLLVGCASWVSGALDARYGPAEPTRFDQARLAPPGVPSYQQHIKPILDGRCVVCHGCNDAPCQLDLSSWQGVARGMSKASVYGELRLDPAPLTRLGQDAQRASQWRGMGFEPVLNERLATPEQQLSASILWRSLVLKQQNPLPLGDVLPAKDFDFSLDRAHSCPRLDEYESYAARHAQAGMPYGLPGLNAAEQDTLRRWLLAGAPDDAPAPLPATLMAQIQAWERLLNGSSRKDRLVARYLYEHLYLGNLVFAGDAERHVFKLVRSSTPPGQPVQLIATRRPFDDPGLARPYYRLQQERRTVLAKTHMPYELSPARLARWQQWFWQTPYQVDSLPSYEPELASNPFKTFADLPVQSRYRFLLDDAGYFVANFIKGPVCRGQTALNVINDRFWVFFVDPDSAASEHAAQLLARQAEVLHMPAAEGSDASLLAWRAMAAADDALKAAKTQHMARLFGSGERKLDLSFVWDGDGHNPHAALTIFRHFDSATVEQGLLGDPPKTAWLIGYPLLERIFYLLVTGFDVYGNTAHQLQTRLSMDFLRMEGEANFLMLLPHAARLPLRDAWYRGSSEEVKGRVLGRQYQFEAEPGIAYPPQVDPQQHLYGLLNQRLAAVLRPERHQITPALEPDPKARRALQALAALRGSALQWLPEATVLRVDENPARADGGPGARYYSLLRNTAHLNVSTLFRERAMLVPEENTLTLLPGFVGAYPNALLRASPAQLPELLRAVEGLQSEADYRALADRFAIRRSHADFWAASDALMQAYQRHSPREAGVLDWSRLENR</sequence>
<accession>A0A4V3CK94</accession>
<dbReference type="PROSITE" id="PS51257">
    <property type="entry name" value="PROKAR_LIPOPROTEIN"/>
    <property type="match status" value="1"/>
</dbReference>
<proteinExistence type="predicted"/>
<evidence type="ECO:0000256" key="1">
    <source>
        <dbReference type="SAM" id="SignalP"/>
    </source>
</evidence>
<feature type="chain" id="PRO_5020686839" evidence="1">
    <location>
        <begin position="23"/>
        <end position="793"/>
    </location>
</feature>
<reference evidence="2 3" key="1">
    <citation type="submission" date="2019-03" db="EMBL/GenBank/DDBJ databases">
        <title>Genomic Encyclopedia of Type Strains, Phase IV (KMG-IV): sequencing the most valuable type-strain genomes for metagenomic binning, comparative biology and taxonomic classification.</title>
        <authorList>
            <person name="Goeker M."/>
        </authorList>
    </citation>
    <scope>NUCLEOTIDE SEQUENCE [LARGE SCALE GENOMIC DNA]</scope>
    <source>
        <strain evidence="2 3">DSM 25082</strain>
    </source>
</reference>
<dbReference type="OrthoDB" id="9809746at2"/>
<keyword evidence="1" id="KW-0732">Signal</keyword>
<feature type="signal peptide" evidence="1">
    <location>
        <begin position="1"/>
        <end position="22"/>
    </location>
</feature>
<evidence type="ECO:0000313" key="3">
    <source>
        <dbReference type="Proteomes" id="UP000295357"/>
    </source>
</evidence>
<protein>
    <submittedName>
        <fullName evidence="2">Fatty acid cis/trans isomerase CTI</fullName>
    </submittedName>
</protein>
<dbReference type="Pfam" id="PF06934">
    <property type="entry name" value="CTI"/>
    <property type="match status" value="1"/>
</dbReference>
<dbReference type="EMBL" id="SNXE01000001">
    <property type="protein sequence ID" value="TDP13097.1"/>
    <property type="molecule type" value="Genomic_DNA"/>
</dbReference>